<reference evidence="1 2" key="1">
    <citation type="submission" date="2018-04" db="EMBL/GenBank/DDBJ databases">
        <title>The genome of golden apple snail Pomacea canaliculata provides insight into stress tolerance and invasive adaptation.</title>
        <authorList>
            <person name="Liu C."/>
            <person name="Liu B."/>
            <person name="Ren Y."/>
            <person name="Zhang Y."/>
            <person name="Wang H."/>
            <person name="Li S."/>
            <person name="Jiang F."/>
            <person name="Yin L."/>
            <person name="Zhang G."/>
            <person name="Qian W."/>
            <person name="Fan W."/>
        </authorList>
    </citation>
    <scope>NUCLEOTIDE SEQUENCE [LARGE SCALE GENOMIC DNA]</scope>
    <source>
        <strain evidence="1">SZHN2017</strain>
        <tissue evidence="1">Muscle</tissue>
    </source>
</reference>
<accession>A0A2T7PLC4</accession>
<protein>
    <submittedName>
        <fullName evidence="1">Uncharacterized protein</fullName>
    </submittedName>
</protein>
<gene>
    <name evidence="1" type="ORF">C0Q70_05476</name>
</gene>
<organism evidence="1 2">
    <name type="scientific">Pomacea canaliculata</name>
    <name type="common">Golden apple snail</name>
    <dbReference type="NCBI Taxonomy" id="400727"/>
    <lineage>
        <taxon>Eukaryota</taxon>
        <taxon>Metazoa</taxon>
        <taxon>Spiralia</taxon>
        <taxon>Lophotrochozoa</taxon>
        <taxon>Mollusca</taxon>
        <taxon>Gastropoda</taxon>
        <taxon>Caenogastropoda</taxon>
        <taxon>Architaenioglossa</taxon>
        <taxon>Ampullarioidea</taxon>
        <taxon>Ampullariidae</taxon>
        <taxon>Pomacea</taxon>
    </lineage>
</organism>
<name>A0A2T7PLC4_POMCA</name>
<dbReference type="AlphaFoldDB" id="A0A2T7PLC4"/>
<proteinExistence type="predicted"/>
<sequence>MAKRQPTSSRVLWFLPTPKTRCCRGGDEVFHGDVDVDTRGDNHPASCVPIHFTKPGNTHPASCHKEREESLVKRVSARDQHLAKRRSSKSIPTNDPYPCWFRNAQRHFVGRQTERESTPQIEELRLKCQLFAMPICIERMLQYTMIN</sequence>
<dbReference type="Proteomes" id="UP000245119">
    <property type="component" value="Linkage Group LG3"/>
</dbReference>
<evidence type="ECO:0000313" key="1">
    <source>
        <dbReference type="EMBL" id="PVD34210.1"/>
    </source>
</evidence>
<evidence type="ECO:0000313" key="2">
    <source>
        <dbReference type="Proteomes" id="UP000245119"/>
    </source>
</evidence>
<dbReference type="EMBL" id="PZQS01000003">
    <property type="protein sequence ID" value="PVD34210.1"/>
    <property type="molecule type" value="Genomic_DNA"/>
</dbReference>
<comment type="caution">
    <text evidence="1">The sequence shown here is derived from an EMBL/GenBank/DDBJ whole genome shotgun (WGS) entry which is preliminary data.</text>
</comment>
<keyword evidence="2" id="KW-1185">Reference proteome</keyword>